<dbReference type="EMBL" id="KI926307">
    <property type="protein sequence ID" value="ETW38451.1"/>
    <property type="molecule type" value="Genomic_DNA"/>
</dbReference>
<protein>
    <submittedName>
        <fullName evidence="2">Uncharacterized protein</fullName>
    </submittedName>
</protein>
<organism evidence="2 3">
    <name type="scientific">Plasmodium falciparum Tanzania</name>
    <name type="common">2000708</name>
    <dbReference type="NCBI Taxonomy" id="1036725"/>
    <lineage>
        <taxon>Eukaryota</taxon>
        <taxon>Sar</taxon>
        <taxon>Alveolata</taxon>
        <taxon>Apicomplexa</taxon>
        <taxon>Aconoidasida</taxon>
        <taxon>Haemosporida</taxon>
        <taxon>Plasmodiidae</taxon>
        <taxon>Plasmodium</taxon>
        <taxon>Plasmodium (Laverania)</taxon>
    </lineage>
</organism>
<dbReference type="AlphaFoldDB" id="A0A024WE27"/>
<feature type="region of interest" description="Disordered" evidence="1">
    <location>
        <begin position="1"/>
        <end position="23"/>
    </location>
</feature>
<name>A0A024WE27_PLAFA</name>
<dbReference type="Proteomes" id="UP000030708">
    <property type="component" value="Unassembled WGS sequence"/>
</dbReference>
<reference evidence="2 3" key="1">
    <citation type="submission" date="2013-02" db="EMBL/GenBank/DDBJ databases">
        <title>The Genome Annotation of Plasmodium falciparum Tanzania (2000708).</title>
        <authorList>
            <consortium name="The Broad Institute Genome Sequencing Platform"/>
            <consortium name="The Broad Institute Genome Sequencing Center for Infectious Disease"/>
            <person name="Neafsey D."/>
            <person name="Hoffman S."/>
            <person name="Volkman S."/>
            <person name="Rosenthal P."/>
            <person name="Walker B."/>
            <person name="Young S.K."/>
            <person name="Zeng Q."/>
            <person name="Gargeya S."/>
            <person name="Fitzgerald M."/>
            <person name="Haas B."/>
            <person name="Abouelleil A."/>
            <person name="Allen A.W."/>
            <person name="Alvarado L."/>
            <person name="Arachchi H.M."/>
            <person name="Berlin A.M."/>
            <person name="Chapman S.B."/>
            <person name="Gainer-Dewar J."/>
            <person name="Goldberg J."/>
            <person name="Griggs A."/>
            <person name="Gujja S."/>
            <person name="Hansen M."/>
            <person name="Howarth C."/>
            <person name="Imamovic A."/>
            <person name="Ireland A."/>
            <person name="Larimer J."/>
            <person name="McCowan C."/>
            <person name="Murphy C."/>
            <person name="Pearson M."/>
            <person name="Poon T.W."/>
            <person name="Priest M."/>
            <person name="Roberts A."/>
            <person name="Saif S."/>
            <person name="Shea T."/>
            <person name="Sisk P."/>
            <person name="Sykes S."/>
            <person name="Wortman J."/>
            <person name="Nusbaum C."/>
            <person name="Birren B."/>
        </authorList>
    </citation>
    <scope>NUCLEOTIDE SEQUENCE [LARGE SCALE GENOMIC DNA]</scope>
    <source>
        <strain evidence="3">Tanzania (2000708)</strain>
    </source>
</reference>
<feature type="compositionally biased region" description="Low complexity" evidence="1">
    <location>
        <begin position="1"/>
        <end position="12"/>
    </location>
</feature>
<gene>
    <name evidence="2" type="ORF">PFTANZ_00882</name>
</gene>
<reference evidence="2 3" key="2">
    <citation type="submission" date="2013-02" db="EMBL/GenBank/DDBJ databases">
        <title>The Genome Sequence of Plasmodium falciparum Tanzania (2000708).</title>
        <authorList>
            <consortium name="The Broad Institute Genome Sequencing Platform"/>
            <consortium name="The Broad Institute Genome Sequencing Center for Infectious Disease"/>
            <person name="Neafsey D."/>
            <person name="Cheeseman I."/>
            <person name="Volkman S."/>
            <person name="Adams J."/>
            <person name="Walker B."/>
            <person name="Young S.K."/>
            <person name="Zeng Q."/>
            <person name="Gargeya S."/>
            <person name="Fitzgerald M."/>
            <person name="Haas B."/>
            <person name="Abouelleil A."/>
            <person name="Alvarado L."/>
            <person name="Arachchi H.M."/>
            <person name="Berlin A.M."/>
            <person name="Chapman S.B."/>
            <person name="Dewar J."/>
            <person name="Goldberg J."/>
            <person name="Griggs A."/>
            <person name="Gujja S."/>
            <person name="Hansen M."/>
            <person name="Howarth C."/>
            <person name="Imamovic A."/>
            <person name="Larimer J."/>
            <person name="McCowan C."/>
            <person name="Murphy C."/>
            <person name="Neiman D."/>
            <person name="Pearson M."/>
            <person name="Priest M."/>
            <person name="Roberts A."/>
            <person name="Saif S."/>
            <person name="Shea T."/>
            <person name="Sisk P."/>
            <person name="Sykes S."/>
            <person name="Wortman J."/>
            <person name="Nusbaum C."/>
            <person name="Birren B."/>
        </authorList>
    </citation>
    <scope>NUCLEOTIDE SEQUENCE [LARGE SCALE GENOMIC DNA]</scope>
    <source>
        <strain evidence="3">Tanzania (2000708)</strain>
    </source>
</reference>
<sequence length="96" mass="11479">MTLSSSESSIFSETDDDSYKEEDYTYNRDENIKNIKIYNKIIIKLFLKNRKYYEQIKRIALGYISKIEDIEFCNLSQVYGCDKQLFDSTFFSDYLS</sequence>
<evidence type="ECO:0000313" key="3">
    <source>
        <dbReference type="Proteomes" id="UP000030708"/>
    </source>
</evidence>
<evidence type="ECO:0000313" key="2">
    <source>
        <dbReference type="EMBL" id="ETW38451.1"/>
    </source>
</evidence>
<proteinExistence type="predicted"/>
<evidence type="ECO:0000256" key="1">
    <source>
        <dbReference type="SAM" id="MobiDB-lite"/>
    </source>
</evidence>
<accession>A0A024WE27</accession>